<sequence>MANCLELTYIASRQHAEVAGKVRQTAHDARSEELRSLGMMKKLKVTAQHIIDTLIPYIEMGVSNKDPKLLQAAITMTSHYVKAMEQTSDETVQSYSRFQEKIMEMQLYVTGKQADLEEETQKLQKDIQKQKKLVLEALAYQEEKERERHALIASMKSMEIEQRNRMRRVEQDCEKAIEVATNPNWLDGLVGAGVLVSALTAGPAALLLGVTYAGVRAISAPINVNVAINDKNDSLRNLQVLNTQEQNRLGFEIGNANKSLLDNKFKALTSCSRWTDLEDKKAALVNPRHLHETSKYACRLGGQFTVMQMFWQKMSESFDLMEKRMQSSVLLLHDEKYGAVITETCQKALTDWKLILDICTQYDRTSTLELKKNYEFLEIQYEQMSEAVADKRKTELLSSIESASKMLE</sequence>
<dbReference type="EMBL" id="JAIWYP010000008">
    <property type="protein sequence ID" value="KAH3782458.1"/>
    <property type="molecule type" value="Genomic_DNA"/>
</dbReference>
<gene>
    <name evidence="2" type="ORF">DPMN_160373</name>
</gene>
<reference evidence="2" key="2">
    <citation type="submission" date="2020-11" db="EMBL/GenBank/DDBJ databases">
        <authorList>
            <person name="McCartney M.A."/>
            <person name="Auch B."/>
            <person name="Kono T."/>
            <person name="Mallez S."/>
            <person name="Becker A."/>
            <person name="Gohl D.M."/>
            <person name="Silverstein K.A.T."/>
            <person name="Koren S."/>
            <person name="Bechman K.B."/>
            <person name="Herman A."/>
            <person name="Abrahante J.E."/>
            <person name="Garbe J."/>
        </authorList>
    </citation>
    <scope>NUCLEOTIDE SEQUENCE</scope>
    <source>
        <strain evidence="2">Duluth1</strain>
        <tissue evidence="2">Whole animal</tissue>
    </source>
</reference>
<protein>
    <submittedName>
        <fullName evidence="2">Uncharacterized protein</fullName>
    </submittedName>
</protein>
<comment type="caution">
    <text evidence="2">The sequence shown here is derived from an EMBL/GenBank/DDBJ whole genome shotgun (WGS) entry which is preliminary data.</text>
</comment>
<evidence type="ECO:0000313" key="2">
    <source>
        <dbReference type="EMBL" id="KAH3782458.1"/>
    </source>
</evidence>
<dbReference type="AlphaFoldDB" id="A0A9D4ENC7"/>
<reference evidence="2" key="1">
    <citation type="journal article" date="2019" name="bioRxiv">
        <title>The Genome of the Zebra Mussel, Dreissena polymorpha: A Resource for Invasive Species Research.</title>
        <authorList>
            <person name="McCartney M.A."/>
            <person name="Auch B."/>
            <person name="Kono T."/>
            <person name="Mallez S."/>
            <person name="Zhang Y."/>
            <person name="Obille A."/>
            <person name="Becker A."/>
            <person name="Abrahante J.E."/>
            <person name="Garbe J."/>
            <person name="Badalamenti J.P."/>
            <person name="Herman A."/>
            <person name="Mangelson H."/>
            <person name="Liachko I."/>
            <person name="Sullivan S."/>
            <person name="Sone E.D."/>
            <person name="Koren S."/>
            <person name="Silverstein K.A.T."/>
            <person name="Beckman K.B."/>
            <person name="Gohl D.M."/>
        </authorList>
    </citation>
    <scope>NUCLEOTIDE SEQUENCE</scope>
    <source>
        <strain evidence="2">Duluth1</strain>
        <tissue evidence="2">Whole animal</tissue>
    </source>
</reference>
<keyword evidence="3" id="KW-1185">Reference proteome</keyword>
<organism evidence="2 3">
    <name type="scientific">Dreissena polymorpha</name>
    <name type="common">Zebra mussel</name>
    <name type="synonym">Mytilus polymorpha</name>
    <dbReference type="NCBI Taxonomy" id="45954"/>
    <lineage>
        <taxon>Eukaryota</taxon>
        <taxon>Metazoa</taxon>
        <taxon>Spiralia</taxon>
        <taxon>Lophotrochozoa</taxon>
        <taxon>Mollusca</taxon>
        <taxon>Bivalvia</taxon>
        <taxon>Autobranchia</taxon>
        <taxon>Heteroconchia</taxon>
        <taxon>Euheterodonta</taxon>
        <taxon>Imparidentia</taxon>
        <taxon>Neoheterodontei</taxon>
        <taxon>Myida</taxon>
        <taxon>Dreissenoidea</taxon>
        <taxon>Dreissenidae</taxon>
        <taxon>Dreissena</taxon>
    </lineage>
</organism>
<accession>A0A9D4ENC7</accession>
<dbReference type="Proteomes" id="UP000828390">
    <property type="component" value="Unassembled WGS sequence"/>
</dbReference>
<keyword evidence="1" id="KW-0175">Coiled coil</keyword>
<name>A0A9D4ENC7_DREPO</name>
<evidence type="ECO:0000313" key="3">
    <source>
        <dbReference type="Proteomes" id="UP000828390"/>
    </source>
</evidence>
<evidence type="ECO:0000256" key="1">
    <source>
        <dbReference type="SAM" id="Coils"/>
    </source>
</evidence>
<feature type="coiled-coil region" evidence="1">
    <location>
        <begin position="367"/>
        <end position="394"/>
    </location>
</feature>
<proteinExistence type="predicted"/>